<gene>
    <name evidence="7" type="ORF">P7122_04895</name>
</gene>
<feature type="transmembrane region" description="Helical" evidence="6">
    <location>
        <begin position="63"/>
        <end position="83"/>
    </location>
</feature>
<evidence type="ECO:0000256" key="1">
    <source>
        <dbReference type="ARBA" id="ARBA00004651"/>
    </source>
</evidence>
<dbReference type="InterPro" id="IPR050833">
    <property type="entry name" value="Poly_Biosynth_Transport"/>
</dbReference>
<evidence type="ECO:0000256" key="5">
    <source>
        <dbReference type="ARBA" id="ARBA00023136"/>
    </source>
</evidence>
<organism evidence="7 8">
    <name type="scientific">Winogradskyella marincola</name>
    <dbReference type="NCBI Taxonomy" id="3037795"/>
    <lineage>
        <taxon>Bacteria</taxon>
        <taxon>Pseudomonadati</taxon>
        <taxon>Bacteroidota</taxon>
        <taxon>Flavobacteriia</taxon>
        <taxon>Flavobacteriales</taxon>
        <taxon>Flavobacteriaceae</taxon>
        <taxon>Winogradskyella</taxon>
    </lineage>
</organism>
<dbReference type="Pfam" id="PF01943">
    <property type="entry name" value="Polysacc_synt"/>
    <property type="match status" value="1"/>
</dbReference>
<comment type="subcellular location">
    <subcellularLocation>
        <location evidence="1">Cell membrane</location>
        <topology evidence="1">Multi-pass membrane protein</topology>
    </subcellularLocation>
</comment>
<feature type="transmembrane region" description="Helical" evidence="6">
    <location>
        <begin position="240"/>
        <end position="261"/>
    </location>
</feature>
<name>A0ABT6FZH1_9FLAO</name>
<dbReference type="Proteomes" id="UP001529085">
    <property type="component" value="Unassembled WGS sequence"/>
</dbReference>
<evidence type="ECO:0000313" key="7">
    <source>
        <dbReference type="EMBL" id="MDG4715198.1"/>
    </source>
</evidence>
<dbReference type="InterPro" id="IPR002797">
    <property type="entry name" value="Polysacc_synth"/>
</dbReference>
<evidence type="ECO:0000313" key="8">
    <source>
        <dbReference type="Proteomes" id="UP001529085"/>
    </source>
</evidence>
<keyword evidence="3 6" id="KW-0812">Transmembrane</keyword>
<evidence type="ECO:0000256" key="3">
    <source>
        <dbReference type="ARBA" id="ARBA00022692"/>
    </source>
</evidence>
<feature type="transmembrane region" description="Helical" evidence="6">
    <location>
        <begin position="316"/>
        <end position="336"/>
    </location>
</feature>
<keyword evidence="4 6" id="KW-1133">Transmembrane helix</keyword>
<feature type="transmembrane region" description="Helical" evidence="6">
    <location>
        <begin position="348"/>
        <end position="370"/>
    </location>
</feature>
<reference evidence="7 8" key="1">
    <citation type="submission" date="2023-03" db="EMBL/GenBank/DDBJ databases">
        <title>Strain YYF002 represents a novel species in the genus Winogradskyella isolated from seawater.</title>
        <authorList>
            <person name="Fu Z.-Y."/>
        </authorList>
    </citation>
    <scope>NUCLEOTIDE SEQUENCE [LARGE SCALE GENOMIC DNA]</scope>
    <source>
        <strain evidence="7 8">YYF002</strain>
    </source>
</reference>
<feature type="transmembrane region" description="Helical" evidence="6">
    <location>
        <begin position="198"/>
        <end position="219"/>
    </location>
</feature>
<keyword evidence="5 6" id="KW-0472">Membrane</keyword>
<feature type="transmembrane region" description="Helical" evidence="6">
    <location>
        <begin position="173"/>
        <end position="192"/>
    </location>
</feature>
<evidence type="ECO:0000256" key="2">
    <source>
        <dbReference type="ARBA" id="ARBA00022475"/>
    </source>
</evidence>
<dbReference type="PANTHER" id="PTHR30250:SF11">
    <property type="entry name" value="O-ANTIGEN TRANSPORTER-RELATED"/>
    <property type="match status" value="1"/>
</dbReference>
<feature type="transmembrane region" description="Helical" evidence="6">
    <location>
        <begin position="33"/>
        <end position="51"/>
    </location>
</feature>
<dbReference type="EMBL" id="JARSBN010000002">
    <property type="protein sequence ID" value="MDG4715198.1"/>
    <property type="molecule type" value="Genomic_DNA"/>
</dbReference>
<evidence type="ECO:0000256" key="6">
    <source>
        <dbReference type="SAM" id="Phobius"/>
    </source>
</evidence>
<dbReference type="PANTHER" id="PTHR30250">
    <property type="entry name" value="PST FAMILY PREDICTED COLANIC ACID TRANSPORTER"/>
    <property type="match status" value="1"/>
</dbReference>
<feature type="transmembrane region" description="Helical" evidence="6">
    <location>
        <begin position="141"/>
        <end position="161"/>
    </location>
</feature>
<protein>
    <submittedName>
        <fullName evidence="7">Flippase</fullName>
    </submittedName>
</protein>
<dbReference type="RefSeq" id="WP_278004660.1">
    <property type="nucleotide sequence ID" value="NZ_JARSBN010000002.1"/>
</dbReference>
<evidence type="ECO:0000256" key="4">
    <source>
        <dbReference type="ARBA" id="ARBA00022989"/>
    </source>
</evidence>
<feature type="transmembrane region" description="Helical" evidence="6">
    <location>
        <begin position="104"/>
        <end position="121"/>
    </location>
</feature>
<accession>A0ABT6FZH1</accession>
<sequence length="437" mass="49179">MRLKITSQIQKLLGNSDLEKLIKNSGSVFFRRILGMGLSFVWVFAITNLFGSKVYGLVSISQVLISFLGVFFCLGVDTALIKLGSMTKHYSNGISHSAFLRKSINIILISSALCTITVFLLKNSLTVHVFKKEELSNYLIWVSLLSILFLSHKAFTSFLTVEGRFNRYGNFYFLYPNIGVLLFVLLCYYFKWPPYFIIIGYILSYGIFGLIQLVSLIKIPLKKGISIGYKEILKLSTPMMISSSFLFISSWTDVLMLGAMLSEEGVGVYNVAFKVGSLVLVIIAAVNTVLAPKISAFFEGNNLDGIRKEVYKATKIISFMSLPFVILLIIFRIPILRMFGEEFIAGEMVLIIISLGMLFNAMSGSVGQILNMTNYQKQFRNFTIISAIINVVLNYFLINKYGIEGAAIASLVSNLMINIMCLIFVKQKFDFYAFFRI</sequence>
<feature type="transmembrane region" description="Helical" evidence="6">
    <location>
        <begin position="267"/>
        <end position="290"/>
    </location>
</feature>
<keyword evidence="8" id="KW-1185">Reference proteome</keyword>
<proteinExistence type="predicted"/>
<feature type="transmembrane region" description="Helical" evidence="6">
    <location>
        <begin position="405"/>
        <end position="425"/>
    </location>
</feature>
<keyword evidence="2" id="KW-1003">Cell membrane</keyword>
<comment type="caution">
    <text evidence="7">The sequence shown here is derived from an EMBL/GenBank/DDBJ whole genome shotgun (WGS) entry which is preliminary data.</text>
</comment>
<feature type="transmembrane region" description="Helical" evidence="6">
    <location>
        <begin position="382"/>
        <end position="399"/>
    </location>
</feature>
<dbReference type="CDD" id="cd13128">
    <property type="entry name" value="MATE_Wzx_like"/>
    <property type="match status" value="1"/>
</dbReference>